<dbReference type="GO" id="GO:0016020">
    <property type="term" value="C:membrane"/>
    <property type="evidence" value="ECO:0007669"/>
    <property type="project" value="UniProtKB-SubCell"/>
</dbReference>
<dbReference type="GO" id="GO:0005524">
    <property type="term" value="F:ATP binding"/>
    <property type="evidence" value="ECO:0007669"/>
    <property type="project" value="UniProtKB-KW"/>
</dbReference>
<protein>
    <submittedName>
        <fullName evidence="11">Cation-translocating P-type ATPase</fullName>
    </submittedName>
</protein>
<feature type="transmembrane region" description="Helical" evidence="9">
    <location>
        <begin position="274"/>
        <end position="298"/>
    </location>
</feature>
<dbReference type="NCBIfam" id="TIGR01494">
    <property type="entry name" value="ATPase_P-type"/>
    <property type="match status" value="2"/>
</dbReference>
<dbReference type="Gene3D" id="3.40.50.1000">
    <property type="entry name" value="HAD superfamily/HAD-like"/>
    <property type="match status" value="1"/>
</dbReference>
<feature type="compositionally biased region" description="Polar residues" evidence="8">
    <location>
        <begin position="1"/>
        <end position="11"/>
    </location>
</feature>
<dbReference type="InterPro" id="IPR023299">
    <property type="entry name" value="ATPase_P-typ_cyto_dom_N"/>
</dbReference>
<dbReference type="SMART" id="SM00831">
    <property type="entry name" value="Cation_ATPase_N"/>
    <property type="match status" value="1"/>
</dbReference>
<dbReference type="EMBL" id="RJVO01000006">
    <property type="protein sequence ID" value="ROH88736.1"/>
    <property type="molecule type" value="Genomic_DNA"/>
</dbReference>
<feature type="transmembrane region" description="Helical" evidence="9">
    <location>
        <begin position="662"/>
        <end position="682"/>
    </location>
</feature>
<feature type="region of interest" description="Disordered" evidence="8">
    <location>
        <begin position="1"/>
        <end position="24"/>
    </location>
</feature>
<dbReference type="SUPFAM" id="SSF81665">
    <property type="entry name" value="Calcium ATPase, transmembrane domain M"/>
    <property type="match status" value="1"/>
</dbReference>
<dbReference type="PRINTS" id="PR00119">
    <property type="entry name" value="CATATPASE"/>
</dbReference>
<dbReference type="AlphaFoldDB" id="A0A3N0V7F9"/>
<dbReference type="Gene3D" id="3.40.1110.10">
    <property type="entry name" value="Calcium-transporting ATPase, cytoplasmic domain N"/>
    <property type="match status" value="1"/>
</dbReference>
<dbReference type="SUPFAM" id="SSF81653">
    <property type="entry name" value="Calcium ATPase, transduction domain A"/>
    <property type="match status" value="1"/>
</dbReference>
<dbReference type="InterPro" id="IPR036412">
    <property type="entry name" value="HAD-like_sf"/>
</dbReference>
<dbReference type="InterPro" id="IPR059000">
    <property type="entry name" value="ATPase_P-type_domA"/>
</dbReference>
<dbReference type="PRINTS" id="PR00120">
    <property type="entry name" value="HATPASE"/>
</dbReference>
<dbReference type="Gene3D" id="2.70.150.10">
    <property type="entry name" value="Calcium-transporting ATPase, cytoplasmic transduction domain A"/>
    <property type="match status" value="1"/>
</dbReference>
<evidence type="ECO:0000256" key="7">
    <source>
        <dbReference type="ARBA" id="ARBA00023136"/>
    </source>
</evidence>
<keyword evidence="2 9" id="KW-0812">Transmembrane</keyword>
<feature type="transmembrane region" description="Helical" evidence="9">
    <location>
        <begin position="834"/>
        <end position="855"/>
    </location>
</feature>
<evidence type="ECO:0000256" key="4">
    <source>
        <dbReference type="ARBA" id="ARBA00022840"/>
    </source>
</evidence>
<keyword evidence="5" id="KW-1278">Translocase</keyword>
<dbReference type="InterPro" id="IPR004014">
    <property type="entry name" value="ATPase_P-typ_cation-transptr_N"/>
</dbReference>
<feature type="transmembrane region" description="Helical" evidence="9">
    <location>
        <begin position="244"/>
        <end position="262"/>
    </location>
</feature>
<comment type="caution">
    <text evidence="11">The sequence shown here is derived from an EMBL/GenBank/DDBJ whole genome shotgun (WGS) entry which is preliminary data.</text>
</comment>
<feature type="transmembrane region" description="Helical" evidence="9">
    <location>
        <begin position="766"/>
        <end position="783"/>
    </location>
</feature>
<organism evidence="11 12">
    <name type="scientific">Stagnimonas aquatica</name>
    <dbReference type="NCBI Taxonomy" id="2689987"/>
    <lineage>
        <taxon>Bacteria</taxon>
        <taxon>Pseudomonadati</taxon>
        <taxon>Pseudomonadota</taxon>
        <taxon>Gammaproteobacteria</taxon>
        <taxon>Nevskiales</taxon>
        <taxon>Nevskiaceae</taxon>
        <taxon>Stagnimonas</taxon>
    </lineage>
</organism>
<evidence type="ECO:0000313" key="12">
    <source>
        <dbReference type="Proteomes" id="UP000282106"/>
    </source>
</evidence>
<accession>A0A3N0V7F9</accession>
<dbReference type="InterPro" id="IPR018303">
    <property type="entry name" value="ATPase_P-typ_P_site"/>
</dbReference>
<dbReference type="Proteomes" id="UP000282106">
    <property type="component" value="Unassembled WGS sequence"/>
</dbReference>
<feature type="transmembrane region" description="Helical" evidence="9">
    <location>
        <begin position="49"/>
        <end position="73"/>
    </location>
</feature>
<keyword evidence="4" id="KW-0067">ATP-binding</keyword>
<dbReference type="InParanoid" id="A0A3N0V7F9"/>
<feature type="transmembrane region" description="Helical" evidence="9">
    <location>
        <begin position="688"/>
        <end position="709"/>
    </location>
</feature>
<evidence type="ECO:0000256" key="8">
    <source>
        <dbReference type="SAM" id="MobiDB-lite"/>
    </source>
</evidence>
<dbReference type="Pfam" id="PF00122">
    <property type="entry name" value="E1-E2_ATPase"/>
    <property type="match status" value="1"/>
</dbReference>
<dbReference type="InterPro" id="IPR006068">
    <property type="entry name" value="ATPase_P-typ_cation-transptr_C"/>
</dbReference>
<evidence type="ECO:0000256" key="6">
    <source>
        <dbReference type="ARBA" id="ARBA00022989"/>
    </source>
</evidence>
<dbReference type="SFLD" id="SFLDG00002">
    <property type="entry name" value="C1.7:_P-type_atpase_like"/>
    <property type="match status" value="1"/>
</dbReference>
<comment type="subcellular location">
    <subcellularLocation>
        <location evidence="1">Membrane</location>
        <topology evidence="1">Multi-pass membrane protein</topology>
    </subcellularLocation>
</comment>
<keyword evidence="12" id="KW-1185">Reference proteome</keyword>
<keyword evidence="7 9" id="KW-0472">Membrane</keyword>
<dbReference type="InterPro" id="IPR001757">
    <property type="entry name" value="P_typ_ATPase"/>
</dbReference>
<dbReference type="Pfam" id="PF00690">
    <property type="entry name" value="Cation_ATPase_N"/>
    <property type="match status" value="1"/>
</dbReference>
<evidence type="ECO:0000256" key="1">
    <source>
        <dbReference type="ARBA" id="ARBA00004141"/>
    </source>
</evidence>
<feature type="transmembrane region" description="Helical" evidence="9">
    <location>
        <begin position="79"/>
        <end position="95"/>
    </location>
</feature>
<dbReference type="Gene3D" id="1.20.1110.10">
    <property type="entry name" value="Calcium-transporting ATPase, transmembrane domain"/>
    <property type="match status" value="1"/>
</dbReference>
<gene>
    <name evidence="11" type="ORF">ED208_13050</name>
</gene>
<dbReference type="InterPro" id="IPR023214">
    <property type="entry name" value="HAD_sf"/>
</dbReference>
<evidence type="ECO:0000313" key="11">
    <source>
        <dbReference type="EMBL" id="ROH88736.1"/>
    </source>
</evidence>
<dbReference type="Pfam" id="PF00689">
    <property type="entry name" value="Cation_ATPase_C"/>
    <property type="match status" value="1"/>
</dbReference>
<dbReference type="GO" id="GO:0015662">
    <property type="term" value="F:P-type ion transporter activity"/>
    <property type="evidence" value="ECO:0007669"/>
    <property type="project" value="UniProtKB-ARBA"/>
</dbReference>
<dbReference type="SUPFAM" id="SSF56784">
    <property type="entry name" value="HAD-like"/>
    <property type="match status" value="1"/>
</dbReference>
<evidence type="ECO:0000256" key="5">
    <source>
        <dbReference type="ARBA" id="ARBA00022967"/>
    </source>
</evidence>
<sequence length="862" mass="91588">MLPGTGSPTRTSRVDADQSGGLSSGEAAERLARLGPNELARDRPRSLAWIVYEVLREPMFLLLAACGTVYLLLGEPSEAALLLVALAFIVGITIVQKRRTQRALEALRELSSPRALVIRDGRRQRIPGREVVPGDLLVLAEGDRVAADGLLLDARNLRIDESLLTGEALAVVKRADPGASLVAPGGEDSASVFSGSLVASGTGVARVVATGAGTAMGGIGQALGAITEQPTRLQQETGRMVRRVALLALALSLLITLVLGLARGSWLEGLLAGLALAMALLPEEFPVVLTVFLALGAWRMSRRQVLTRRTAAIEALGAATVLCVDKTGTLTENRMTVRALVPAGGSALAVGREPLPESAHALVEFAILATRRDPFDPMERAINALGLGNLVEAEHLHADWRLAREYPLAPALPAMSQVWEARRGGARSVAAKGAPEAIVELCHLDAAQAEAVYAQARSLAASGLRVLAVARARLTHAEQDISRAETPLPPSQHDFAFEYLGLLGLSDPLRAGVPESVAACRAAGIRVLMITGDYPETASHIAREAGLAEPEAVLTGAEIEALDEAGLERRLDRGSVIARARPAHKLRIVQALQRRGEVVAMTGDGVNDAPALRAADIGIAMGERGTDVAREAAHLVIADDDFSSIVHAVRLGRRIFDNLRRAMAYIIAVHIPIAGLSLLPALLGWPLLLLPAHIAFLELIIDPACSLAFEAERGDPAAMRRPPRRREERLFDTGMLFASLTQGLVALLLCLATVLALRALDASTELVRSAAFTVLVLGNLALLRGNRAASGLGFRQRLRRPNWPLLSVSLGALLALAVVLYLPPAQRLFRFEALSPALLLACCGAAALMPLLLALQRRQRPR</sequence>
<feature type="transmembrane region" description="Helical" evidence="9">
    <location>
        <begin position="730"/>
        <end position="760"/>
    </location>
</feature>
<dbReference type="PANTHER" id="PTHR42861">
    <property type="entry name" value="CALCIUM-TRANSPORTING ATPASE"/>
    <property type="match status" value="1"/>
</dbReference>
<dbReference type="GO" id="GO:0016887">
    <property type="term" value="F:ATP hydrolysis activity"/>
    <property type="evidence" value="ECO:0007669"/>
    <property type="project" value="InterPro"/>
</dbReference>
<reference evidence="11 12" key="1">
    <citation type="submission" date="2018-10" db="EMBL/GenBank/DDBJ databases">
        <authorList>
            <person name="Chen W.-M."/>
        </authorList>
    </citation>
    <scope>NUCLEOTIDE SEQUENCE [LARGE SCALE GENOMIC DNA]</scope>
    <source>
        <strain evidence="11 12">THS-13</strain>
    </source>
</reference>
<evidence type="ECO:0000256" key="9">
    <source>
        <dbReference type="SAM" id="Phobius"/>
    </source>
</evidence>
<keyword evidence="3" id="KW-0547">Nucleotide-binding</keyword>
<dbReference type="Pfam" id="PF00702">
    <property type="entry name" value="Hydrolase"/>
    <property type="match status" value="1"/>
</dbReference>
<dbReference type="SUPFAM" id="SSF81660">
    <property type="entry name" value="Metal cation-transporting ATPase, ATP-binding domain N"/>
    <property type="match status" value="1"/>
</dbReference>
<dbReference type="InterPro" id="IPR008250">
    <property type="entry name" value="ATPase_P-typ_transduc_dom_A_sf"/>
</dbReference>
<dbReference type="InterPro" id="IPR044492">
    <property type="entry name" value="P_typ_ATPase_HD_dom"/>
</dbReference>
<evidence type="ECO:0000256" key="2">
    <source>
        <dbReference type="ARBA" id="ARBA00022692"/>
    </source>
</evidence>
<feature type="domain" description="Cation-transporting P-type ATPase N-terminal" evidence="10">
    <location>
        <begin position="3"/>
        <end position="75"/>
    </location>
</feature>
<dbReference type="SFLD" id="SFLDS00003">
    <property type="entry name" value="Haloacid_Dehalogenase"/>
    <property type="match status" value="1"/>
</dbReference>
<proteinExistence type="predicted"/>
<evidence type="ECO:0000259" key="10">
    <source>
        <dbReference type="SMART" id="SM00831"/>
    </source>
</evidence>
<evidence type="ECO:0000256" key="3">
    <source>
        <dbReference type="ARBA" id="ARBA00022741"/>
    </source>
</evidence>
<dbReference type="PROSITE" id="PS00154">
    <property type="entry name" value="ATPASE_E1_E2"/>
    <property type="match status" value="1"/>
</dbReference>
<feature type="transmembrane region" description="Helical" evidence="9">
    <location>
        <begin position="803"/>
        <end position="822"/>
    </location>
</feature>
<name>A0A3N0V7F9_9GAMM</name>
<dbReference type="SFLD" id="SFLDF00027">
    <property type="entry name" value="p-type_atpase"/>
    <property type="match status" value="1"/>
</dbReference>
<keyword evidence="6 9" id="KW-1133">Transmembrane helix</keyword>
<dbReference type="InterPro" id="IPR023298">
    <property type="entry name" value="ATPase_P-typ_TM_dom_sf"/>
</dbReference>